<evidence type="ECO:0000313" key="1">
    <source>
        <dbReference type="Proteomes" id="UP000887565"/>
    </source>
</evidence>
<organism evidence="1 2">
    <name type="scientific">Romanomermis culicivorax</name>
    <name type="common">Nematode worm</name>
    <dbReference type="NCBI Taxonomy" id="13658"/>
    <lineage>
        <taxon>Eukaryota</taxon>
        <taxon>Metazoa</taxon>
        <taxon>Ecdysozoa</taxon>
        <taxon>Nematoda</taxon>
        <taxon>Enoplea</taxon>
        <taxon>Dorylaimia</taxon>
        <taxon>Mermithida</taxon>
        <taxon>Mermithoidea</taxon>
        <taxon>Mermithidae</taxon>
        <taxon>Romanomermis</taxon>
    </lineage>
</organism>
<evidence type="ECO:0000313" key="2">
    <source>
        <dbReference type="WBParaSite" id="nRc.2.0.1.t40787-RA"/>
    </source>
</evidence>
<accession>A0A915KPI6</accession>
<protein>
    <submittedName>
        <fullName evidence="2">Uncharacterized protein</fullName>
    </submittedName>
</protein>
<keyword evidence="1" id="KW-1185">Reference proteome</keyword>
<dbReference type="Proteomes" id="UP000887565">
    <property type="component" value="Unplaced"/>
</dbReference>
<dbReference type="AlphaFoldDB" id="A0A915KPI6"/>
<proteinExistence type="predicted"/>
<sequence length="68" mass="7582">MYPTYMLGHTLTACQFFNPAKPNENSFGKFSPNALDLDSQMIIHGTKFADSIITIQESEAIGPKIMEE</sequence>
<name>A0A915KPI6_ROMCU</name>
<dbReference type="WBParaSite" id="nRc.2.0.1.t40787-RA">
    <property type="protein sequence ID" value="nRc.2.0.1.t40787-RA"/>
    <property type="gene ID" value="nRc.2.0.1.g40787"/>
</dbReference>
<reference evidence="2" key="1">
    <citation type="submission" date="2022-11" db="UniProtKB">
        <authorList>
            <consortium name="WormBaseParasite"/>
        </authorList>
    </citation>
    <scope>IDENTIFICATION</scope>
</reference>